<dbReference type="EMBL" id="RCHU01000306">
    <property type="protein sequence ID" value="TKS07960.1"/>
    <property type="molecule type" value="Genomic_DNA"/>
</dbReference>
<reference evidence="2" key="1">
    <citation type="submission" date="2018-10" db="EMBL/GenBank/DDBJ databases">
        <title>Population genomic analysis revealed the cold adaptation of white poplar.</title>
        <authorList>
            <person name="Liu Y.-J."/>
        </authorList>
    </citation>
    <scope>NUCLEOTIDE SEQUENCE [LARGE SCALE GENOMIC DNA]</scope>
    <source>
        <strain evidence="2">PAL-ZL1</strain>
    </source>
</reference>
<feature type="region of interest" description="Disordered" evidence="1">
    <location>
        <begin position="133"/>
        <end position="169"/>
    </location>
</feature>
<feature type="compositionally biased region" description="Polar residues" evidence="1">
    <location>
        <begin position="148"/>
        <end position="159"/>
    </location>
</feature>
<evidence type="ECO:0000313" key="2">
    <source>
        <dbReference type="EMBL" id="TKS07960.1"/>
    </source>
</evidence>
<sequence>MAKSKNKSLIIRYVQGNFKLEVSHQASTLCMLKAQSRSQSPVQQDPLSPSHASTLPRTKVVFADFVGLSREARTPLCLLKLASMFGKPIHYDAPIANLTRLSYSRVLVEVELLLGLPIYVNVVLGHYVSTCNQGASSKHKNRPHEAPTYSSNSIPSTETAAVKKQQPYSVVPPIDPPFDHMFIEAITADKPRPSSPEPPKRQYFTRSRVAATRRNNLGQPEKQKSKAPAAAGHRIQSSSNDSALISSL</sequence>
<evidence type="ECO:0008006" key="3">
    <source>
        <dbReference type="Google" id="ProtNLM"/>
    </source>
</evidence>
<feature type="region of interest" description="Disordered" evidence="1">
    <location>
        <begin position="188"/>
        <end position="248"/>
    </location>
</feature>
<evidence type="ECO:0000256" key="1">
    <source>
        <dbReference type="SAM" id="MobiDB-lite"/>
    </source>
</evidence>
<proteinExistence type="predicted"/>
<feature type="compositionally biased region" description="Low complexity" evidence="1">
    <location>
        <begin position="237"/>
        <end position="248"/>
    </location>
</feature>
<accession>A0A4U5QBY1</accession>
<comment type="caution">
    <text evidence="2">The sequence shown here is derived from an EMBL/GenBank/DDBJ whole genome shotgun (WGS) entry which is preliminary data.</text>
</comment>
<gene>
    <name evidence="2" type="ORF">D5086_0000106100</name>
</gene>
<organism evidence="2">
    <name type="scientific">Populus alba</name>
    <name type="common">White poplar</name>
    <dbReference type="NCBI Taxonomy" id="43335"/>
    <lineage>
        <taxon>Eukaryota</taxon>
        <taxon>Viridiplantae</taxon>
        <taxon>Streptophyta</taxon>
        <taxon>Embryophyta</taxon>
        <taxon>Tracheophyta</taxon>
        <taxon>Spermatophyta</taxon>
        <taxon>Magnoliopsida</taxon>
        <taxon>eudicotyledons</taxon>
        <taxon>Gunneridae</taxon>
        <taxon>Pentapetalae</taxon>
        <taxon>rosids</taxon>
        <taxon>fabids</taxon>
        <taxon>Malpighiales</taxon>
        <taxon>Salicaceae</taxon>
        <taxon>Saliceae</taxon>
        <taxon>Populus</taxon>
    </lineage>
</organism>
<name>A0A4U5QBY1_POPAL</name>
<dbReference type="AlphaFoldDB" id="A0A4U5QBY1"/>
<protein>
    <recommendedName>
        <fullName evidence="3">DUF4283 domain-containing protein</fullName>
    </recommendedName>
</protein>